<accession>A0A060M0Q0</accession>
<dbReference type="GO" id="GO:0003700">
    <property type="term" value="F:DNA-binding transcription factor activity"/>
    <property type="evidence" value="ECO:0007669"/>
    <property type="project" value="InterPro"/>
</dbReference>
<keyword evidence="2" id="KW-0238">DNA-binding</keyword>
<dbReference type="InterPro" id="IPR001034">
    <property type="entry name" value="DeoR_HTH"/>
</dbReference>
<dbReference type="eggNOG" id="COG1349">
    <property type="taxonomic scope" value="Bacteria"/>
</dbReference>
<dbReference type="KEGG" id="ble:BleG1_1051"/>
<proteinExistence type="predicted"/>
<dbReference type="PROSITE" id="PS00894">
    <property type="entry name" value="HTH_DEOR_1"/>
    <property type="match status" value="1"/>
</dbReference>
<dbReference type="STRING" id="1246626.BleG1_1051"/>
<dbReference type="SMART" id="SM00420">
    <property type="entry name" value="HTH_DEOR"/>
    <property type="match status" value="1"/>
</dbReference>
<keyword evidence="6" id="KW-1185">Reference proteome</keyword>
<dbReference type="Proteomes" id="UP000027142">
    <property type="component" value="Chromosome"/>
</dbReference>
<evidence type="ECO:0000313" key="5">
    <source>
        <dbReference type="EMBL" id="AIC93654.1"/>
    </source>
</evidence>
<dbReference type="InterPro" id="IPR018356">
    <property type="entry name" value="Tscrpt_reg_HTH_DeoR_CS"/>
</dbReference>
<keyword evidence="3" id="KW-0804">Transcription</keyword>
<dbReference type="PANTHER" id="PTHR30363">
    <property type="entry name" value="HTH-TYPE TRANSCRIPTIONAL REGULATOR SRLR-RELATED"/>
    <property type="match status" value="1"/>
</dbReference>
<feature type="domain" description="HTH deoR-type" evidence="4">
    <location>
        <begin position="3"/>
        <end position="58"/>
    </location>
</feature>
<dbReference type="Gene3D" id="1.10.10.10">
    <property type="entry name" value="Winged helix-like DNA-binding domain superfamily/Winged helix DNA-binding domain"/>
    <property type="match status" value="1"/>
</dbReference>
<dbReference type="InterPro" id="IPR014036">
    <property type="entry name" value="DeoR-like_C"/>
</dbReference>
<dbReference type="Pfam" id="PF08220">
    <property type="entry name" value="HTH_DeoR"/>
    <property type="match status" value="1"/>
</dbReference>
<dbReference type="AlphaFoldDB" id="A0A060M0Q0"/>
<dbReference type="PANTHER" id="PTHR30363:SF44">
    <property type="entry name" value="AGA OPERON TRANSCRIPTIONAL REPRESSOR-RELATED"/>
    <property type="match status" value="1"/>
</dbReference>
<dbReference type="SMART" id="SM01134">
    <property type="entry name" value="DeoRC"/>
    <property type="match status" value="1"/>
</dbReference>
<gene>
    <name evidence="5" type="ORF">BleG1_1051</name>
</gene>
<protein>
    <submittedName>
        <fullName evidence="5">HTH-type, DeoR family transcriptional regulator</fullName>
    </submittedName>
</protein>
<evidence type="ECO:0000256" key="3">
    <source>
        <dbReference type="ARBA" id="ARBA00023163"/>
    </source>
</evidence>
<dbReference type="PATRIC" id="fig|1246626.3.peg.1055"/>
<dbReference type="RefSeq" id="WP_038477992.1">
    <property type="nucleotide sequence ID" value="NZ_CP003923.1"/>
</dbReference>
<dbReference type="InterPro" id="IPR050313">
    <property type="entry name" value="Carb_Metab_HTH_regulators"/>
</dbReference>
<reference evidence="5 6" key="1">
    <citation type="journal article" date="2014" name="Gene">
        <title>A comparative genomic analysis of the alkalitolerant soil bacterium Bacillus lehensis G1.</title>
        <authorList>
            <person name="Noor Y.M."/>
            <person name="Samsulrizal N.H."/>
            <person name="Jema'on N.A."/>
            <person name="Low K.O."/>
            <person name="Ramli A.N."/>
            <person name="Alias N.I."/>
            <person name="Damis S.I."/>
            <person name="Fuzi S.F."/>
            <person name="Isa M.N."/>
            <person name="Murad A.M."/>
            <person name="Raih M.F."/>
            <person name="Bakar F.D."/>
            <person name="Najimudin N."/>
            <person name="Mahadi N.M."/>
            <person name="Illias R.M."/>
        </authorList>
    </citation>
    <scope>NUCLEOTIDE SEQUENCE [LARGE SCALE GENOMIC DNA]</scope>
    <source>
        <strain evidence="5 6">G1</strain>
    </source>
</reference>
<evidence type="ECO:0000256" key="2">
    <source>
        <dbReference type="ARBA" id="ARBA00023125"/>
    </source>
</evidence>
<dbReference type="PROSITE" id="PS51000">
    <property type="entry name" value="HTH_DEOR_2"/>
    <property type="match status" value="1"/>
</dbReference>
<dbReference type="OrthoDB" id="9797223at2"/>
<dbReference type="SUPFAM" id="SSF46785">
    <property type="entry name" value="Winged helix' DNA-binding domain"/>
    <property type="match status" value="1"/>
</dbReference>
<organism evidence="5 6">
    <name type="scientific">Shouchella lehensis G1</name>
    <dbReference type="NCBI Taxonomy" id="1246626"/>
    <lineage>
        <taxon>Bacteria</taxon>
        <taxon>Bacillati</taxon>
        <taxon>Bacillota</taxon>
        <taxon>Bacilli</taxon>
        <taxon>Bacillales</taxon>
        <taxon>Bacillaceae</taxon>
        <taxon>Shouchella</taxon>
    </lineage>
</organism>
<dbReference type="PRINTS" id="PR00037">
    <property type="entry name" value="HTHLACR"/>
</dbReference>
<sequence length="257" mass="29025">MLAEERQKQIMQDLYEFQSVKISDLIERLQVTRETVRKDLYELEEKGFIRKVHGGAVLNKSNIQTAYTNRKSVNEKEKRGIAKEAAAFVGEGDTVYIDYGTTALYLTQELMLHAKNLTIVTNSLAIANEVVDGSNFELILIGGNVRRNERSTVGPIATRTMHDLFVDIGFFSAGALHPTHGYTSVHLGEAEVSKLMLQHTHKHVMMIDYSKFGTVHMNRVAKIEEIERLITDEKANNSMLKEIEKKTKDVVIAKSSE</sequence>
<dbReference type="Gene3D" id="3.40.50.1360">
    <property type="match status" value="1"/>
</dbReference>
<dbReference type="InterPro" id="IPR036388">
    <property type="entry name" value="WH-like_DNA-bd_sf"/>
</dbReference>
<evidence type="ECO:0000313" key="6">
    <source>
        <dbReference type="Proteomes" id="UP000027142"/>
    </source>
</evidence>
<name>A0A060M0Q0_9BACI</name>
<dbReference type="EMBL" id="CP003923">
    <property type="protein sequence ID" value="AIC93654.1"/>
    <property type="molecule type" value="Genomic_DNA"/>
</dbReference>
<dbReference type="GO" id="GO:0003677">
    <property type="term" value="F:DNA binding"/>
    <property type="evidence" value="ECO:0007669"/>
    <property type="project" value="UniProtKB-KW"/>
</dbReference>
<dbReference type="Pfam" id="PF00455">
    <property type="entry name" value="DeoRC"/>
    <property type="match status" value="1"/>
</dbReference>
<evidence type="ECO:0000259" key="4">
    <source>
        <dbReference type="PROSITE" id="PS51000"/>
    </source>
</evidence>
<dbReference type="SUPFAM" id="SSF100950">
    <property type="entry name" value="NagB/RpiA/CoA transferase-like"/>
    <property type="match status" value="1"/>
</dbReference>
<keyword evidence="1" id="KW-0805">Transcription regulation</keyword>
<evidence type="ECO:0000256" key="1">
    <source>
        <dbReference type="ARBA" id="ARBA00023015"/>
    </source>
</evidence>
<dbReference type="InterPro" id="IPR036390">
    <property type="entry name" value="WH_DNA-bd_sf"/>
</dbReference>
<dbReference type="InterPro" id="IPR037171">
    <property type="entry name" value="NagB/RpiA_transferase-like"/>
</dbReference>
<dbReference type="HOGENOM" id="CLU_060699_0_1_9"/>